<feature type="transmembrane region" description="Helical" evidence="8">
    <location>
        <begin position="452"/>
        <end position="476"/>
    </location>
</feature>
<comment type="caution">
    <text evidence="10">The sequence shown here is derived from an EMBL/GenBank/DDBJ whole genome shotgun (WGS) entry which is preliminary data.</text>
</comment>
<keyword evidence="7" id="KW-0325">Glycoprotein</keyword>
<protein>
    <recommendedName>
        <fullName evidence="12">Ionotropic glutamate receptor C-terminal domain-containing protein</fullName>
    </recommendedName>
</protein>
<evidence type="ECO:0008006" key="12">
    <source>
        <dbReference type="Google" id="ProtNLM"/>
    </source>
</evidence>
<keyword evidence="6" id="KW-0675">Receptor</keyword>
<dbReference type="AlphaFoldDB" id="A0A2J7QJK4"/>
<accession>A0A2J7QJK4</accession>
<feature type="signal peptide" evidence="9">
    <location>
        <begin position="1"/>
        <end position="17"/>
    </location>
</feature>
<evidence type="ECO:0000256" key="6">
    <source>
        <dbReference type="ARBA" id="ARBA00023170"/>
    </source>
</evidence>
<dbReference type="FunCoup" id="A0A2J7QJK4">
    <property type="interactions" value="87"/>
</dbReference>
<keyword evidence="4 8" id="KW-1133">Transmembrane helix</keyword>
<keyword evidence="3 8" id="KW-0812">Transmembrane</keyword>
<feature type="chain" id="PRO_5014433318" description="Ionotropic glutamate receptor C-terminal domain-containing protein" evidence="9">
    <location>
        <begin position="18"/>
        <end position="671"/>
    </location>
</feature>
<feature type="transmembrane region" description="Helical" evidence="8">
    <location>
        <begin position="647"/>
        <end position="665"/>
    </location>
</feature>
<dbReference type="STRING" id="105785.A0A2J7QJK4"/>
<evidence type="ECO:0000256" key="1">
    <source>
        <dbReference type="ARBA" id="ARBA00004651"/>
    </source>
</evidence>
<dbReference type="PANTHER" id="PTHR42643">
    <property type="entry name" value="IONOTROPIC RECEPTOR 20A-RELATED"/>
    <property type="match status" value="1"/>
</dbReference>
<evidence type="ECO:0000256" key="9">
    <source>
        <dbReference type="SAM" id="SignalP"/>
    </source>
</evidence>
<evidence type="ECO:0000313" key="11">
    <source>
        <dbReference type="Proteomes" id="UP000235965"/>
    </source>
</evidence>
<dbReference type="Gene3D" id="1.10.287.70">
    <property type="match status" value="1"/>
</dbReference>
<dbReference type="OrthoDB" id="6506757at2759"/>
<proteinExistence type="predicted"/>
<keyword evidence="5 8" id="KW-0472">Membrane</keyword>
<dbReference type="InterPro" id="IPR052192">
    <property type="entry name" value="Insect_Ionotropic_Sensory_Rcpt"/>
</dbReference>
<dbReference type="Proteomes" id="UP000235965">
    <property type="component" value="Unassembled WGS sequence"/>
</dbReference>
<dbReference type="EMBL" id="NEVH01013553">
    <property type="protein sequence ID" value="PNF28758.1"/>
    <property type="molecule type" value="Genomic_DNA"/>
</dbReference>
<dbReference type="SUPFAM" id="SSF53850">
    <property type="entry name" value="Periplasmic binding protein-like II"/>
    <property type="match status" value="1"/>
</dbReference>
<evidence type="ECO:0000256" key="8">
    <source>
        <dbReference type="SAM" id="Phobius"/>
    </source>
</evidence>
<sequence length="671" mass="76465">MLLITGIIMVAAQSVTQNTPLPAELYDVTRCVQEIMRRHFAARTPVLVSAPNTQQHNFTGRSLTPNPRSMEDLQLTDLILHNLNINALWSIHFVIPADSPLDETHYVTMKLQNYVIFIWEQHEADIVDDILHEQIEYLRDSATWNPRAKFIVVVNTHVMEFTRSLALRICEKLWDIAMIANVVALIPSMEKKMIFSNGKDTMVHEQSGSTRLHLYTFFPFQNGKCGEVKDVVLIDEWLNKGGGSLLYGSNLYQTKYPDNFLGCPFKVASIGVEPYVIAAEEIEQADRSSVPKVSGLSVEPLRFVAEQINLTTIFLEPSTELTLHSFWDQMNTLSDRSADIAGGSIPHATILADMYDHTIPYLYDSIAAIMPCPGRIPKADMIMNVYATSVWIAVTLVFILIAVVFWRTANSHHGQSMESYDFRHLSSSFHSAWAIILGVSVPVIPRTSMLRILFLLYVWYCFATSTVFQAFFTSYLVESGYEEGYKDLDDLVKSKLFYGFNTVLEFAFMQFDFVDTRLYNRPRVECPDVSKCAERVIFVRDMATIFSRTSVTYVAIKNGVEERSKMICFLEKPSLSGYVTAYLPRGSLLLDRINSVLRRYLEAGLLNRYWSHLTWGEILKSKHKFGNIGSEDFVPFSVSHLFPAFKVLLFGHVLSFILFLVELFVGRVRNH</sequence>
<evidence type="ECO:0000313" key="10">
    <source>
        <dbReference type="EMBL" id="PNF28758.1"/>
    </source>
</evidence>
<reference evidence="10 11" key="1">
    <citation type="submission" date="2017-12" db="EMBL/GenBank/DDBJ databases">
        <title>Hemimetabolous genomes reveal molecular basis of termite eusociality.</title>
        <authorList>
            <person name="Harrison M.C."/>
            <person name="Jongepier E."/>
            <person name="Robertson H.M."/>
            <person name="Arning N."/>
            <person name="Bitard-Feildel T."/>
            <person name="Chao H."/>
            <person name="Childers C.P."/>
            <person name="Dinh H."/>
            <person name="Doddapaneni H."/>
            <person name="Dugan S."/>
            <person name="Gowin J."/>
            <person name="Greiner C."/>
            <person name="Han Y."/>
            <person name="Hu H."/>
            <person name="Hughes D.S.T."/>
            <person name="Huylmans A.-K."/>
            <person name="Kemena C."/>
            <person name="Kremer L.P.M."/>
            <person name="Lee S.L."/>
            <person name="Lopez-Ezquerra A."/>
            <person name="Mallet L."/>
            <person name="Monroy-Kuhn J.M."/>
            <person name="Moser A."/>
            <person name="Murali S.C."/>
            <person name="Muzny D.M."/>
            <person name="Otani S."/>
            <person name="Piulachs M.-D."/>
            <person name="Poelchau M."/>
            <person name="Qu J."/>
            <person name="Schaub F."/>
            <person name="Wada-Katsumata A."/>
            <person name="Worley K.C."/>
            <person name="Xie Q."/>
            <person name="Ylla G."/>
            <person name="Poulsen M."/>
            <person name="Gibbs R.A."/>
            <person name="Schal C."/>
            <person name="Richards S."/>
            <person name="Belles X."/>
            <person name="Korb J."/>
            <person name="Bornberg-Bauer E."/>
        </authorList>
    </citation>
    <scope>NUCLEOTIDE SEQUENCE [LARGE SCALE GENOMIC DNA]</scope>
    <source>
        <tissue evidence="10">Whole body</tissue>
    </source>
</reference>
<evidence type="ECO:0000256" key="3">
    <source>
        <dbReference type="ARBA" id="ARBA00022692"/>
    </source>
</evidence>
<name>A0A2J7QJK4_9NEOP</name>
<organism evidence="10 11">
    <name type="scientific">Cryptotermes secundus</name>
    <dbReference type="NCBI Taxonomy" id="105785"/>
    <lineage>
        <taxon>Eukaryota</taxon>
        <taxon>Metazoa</taxon>
        <taxon>Ecdysozoa</taxon>
        <taxon>Arthropoda</taxon>
        <taxon>Hexapoda</taxon>
        <taxon>Insecta</taxon>
        <taxon>Pterygota</taxon>
        <taxon>Neoptera</taxon>
        <taxon>Polyneoptera</taxon>
        <taxon>Dictyoptera</taxon>
        <taxon>Blattodea</taxon>
        <taxon>Blattoidea</taxon>
        <taxon>Termitoidae</taxon>
        <taxon>Kalotermitidae</taxon>
        <taxon>Cryptotermitinae</taxon>
        <taxon>Cryptotermes</taxon>
    </lineage>
</organism>
<keyword evidence="2" id="KW-1003">Cell membrane</keyword>
<evidence type="ECO:0000256" key="4">
    <source>
        <dbReference type="ARBA" id="ARBA00022989"/>
    </source>
</evidence>
<dbReference type="GO" id="GO:0005886">
    <property type="term" value="C:plasma membrane"/>
    <property type="evidence" value="ECO:0007669"/>
    <property type="project" value="UniProtKB-SubCell"/>
</dbReference>
<dbReference type="InParanoid" id="A0A2J7QJK4"/>
<evidence type="ECO:0000256" key="5">
    <source>
        <dbReference type="ARBA" id="ARBA00023136"/>
    </source>
</evidence>
<keyword evidence="9" id="KW-0732">Signal</keyword>
<feature type="transmembrane region" description="Helical" evidence="8">
    <location>
        <begin position="385"/>
        <end position="407"/>
    </location>
</feature>
<comment type="subcellular location">
    <subcellularLocation>
        <location evidence="1">Cell membrane</location>
        <topology evidence="1">Multi-pass membrane protein</topology>
    </subcellularLocation>
</comment>
<evidence type="ECO:0000256" key="7">
    <source>
        <dbReference type="ARBA" id="ARBA00023180"/>
    </source>
</evidence>
<gene>
    <name evidence="10" type="ORF">B7P43_G07003</name>
</gene>
<dbReference type="PANTHER" id="PTHR42643:SF30">
    <property type="entry name" value="IONOTROPIC RECEPTOR 40A-RELATED"/>
    <property type="match status" value="1"/>
</dbReference>
<evidence type="ECO:0000256" key="2">
    <source>
        <dbReference type="ARBA" id="ARBA00022475"/>
    </source>
</evidence>
<keyword evidence="11" id="KW-1185">Reference proteome</keyword>